<evidence type="ECO:0000256" key="7">
    <source>
        <dbReference type="ARBA" id="ARBA00023157"/>
    </source>
</evidence>
<keyword evidence="6 9" id="KW-0186">Copper</keyword>
<evidence type="ECO:0000256" key="2">
    <source>
        <dbReference type="ARBA" id="ARBA00022723"/>
    </source>
</evidence>
<keyword evidence="5 9" id="KW-0560">Oxidoreductase</keyword>
<dbReference type="Proteomes" id="UP000270094">
    <property type="component" value="Unassembled WGS sequence"/>
</dbReference>
<dbReference type="Pfam" id="PF00080">
    <property type="entry name" value="Sod_Cu"/>
    <property type="match status" value="1"/>
</dbReference>
<proteinExistence type="inferred from homology"/>
<evidence type="ECO:0000256" key="3">
    <source>
        <dbReference type="ARBA" id="ARBA00022833"/>
    </source>
</evidence>
<dbReference type="InterPro" id="IPR018152">
    <property type="entry name" value="SOD_Cu/Zn_BS"/>
</dbReference>
<dbReference type="InterPro" id="IPR024134">
    <property type="entry name" value="SOD_Cu/Zn_/chaperone"/>
</dbReference>
<feature type="signal peptide" evidence="10">
    <location>
        <begin position="1"/>
        <end position="17"/>
    </location>
</feature>
<organism evidence="12 13">
    <name type="scientific">Strongylus vulgaris</name>
    <name type="common">Blood worm</name>
    <dbReference type="NCBI Taxonomy" id="40348"/>
    <lineage>
        <taxon>Eukaryota</taxon>
        <taxon>Metazoa</taxon>
        <taxon>Ecdysozoa</taxon>
        <taxon>Nematoda</taxon>
        <taxon>Chromadorea</taxon>
        <taxon>Rhabditida</taxon>
        <taxon>Rhabditina</taxon>
        <taxon>Rhabditomorpha</taxon>
        <taxon>Strongyloidea</taxon>
        <taxon>Strongylidae</taxon>
        <taxon>Strongylus</taxon>
    </lineage>
</organism>
<evidence type="ECO:0000256" key="4">
    <source>
        <dbReference type="ARBA" id="ARBA00022862"/>
    </source>
</evidence>
<evidence type="ECO:0000313" key="13">
    <source>
        <dbReference type="Proteomes" id="UP000270094"/>
    </source>
</evidence>
<evidence type="ECO:0000256" key="5">
    <source>
        <dbReference type="ARBA" id="ARBA00023002"/>
    </source>
</evidence>
<comment type="cofactor">
    <cofactor evidence="9">
        <name>Cu cation</name>
        <dbReference type="ChEBI" id="CHEBI:23378"/>
    </cofactor>
    <text evidence="9">Binds 1 copper ion per subunit.</text>
</comment>
<dbReference type="InterPro" id="IPR001424">
    <property type="entry name" value="SOD_Cu_Zn_dom"/>
</dbReference>
<feature type="chain" id="PRO_5018008278" description="Superoxide dismutase [Cu-Zn]" evidence="10">
    <location>
        <begin position="18"/>
        <end position="187"/>
    </location>
</feature>
<evidence type="ECO:0000256" key="1">
    <source>
        <dbReference type="ARBA" id="ARBA00010457"/>
    </source>
</evidence>
<comment type="similarity">
    <text evidence="1 9">Belongs to the Cu-Zn superoxide dismutase family.</text>
</comment>
<dbReference type="OrthoDB" id="2015551at2759"/>
<evidence type="ECO:0000256" key="10">
    <source>
        <dbReference type="SAM" id="SignalP"/>
    </source>
</evidence>
<feature type="domain" description="Superoxide dismutase copper/zinc binding" evidence="11">
    <location>
        <begin position="48"/>
        <end position="181"/>
    </location>
</feature>
<evidence type="ECO:0000256" key="8">
    <source>
        <dbReference type="ARBA" id="ARBA00049204"/>
    </source>
</evidence>
<keyword evidence="2 9" id="KW-0479">Metal-binding</keyword>
<evidence type="ECO:0000256" key="9">
    <source>
        <dbReference type="RuleBase" id="RU000393"/>
    </source>
</evidence>
<dbReference type="SUPFAM" id="SSF49329">
    <property type="entry name" value="Cu,Zn superoxide dismutase-like"/>
    <property type="match status" value="1"/>
</dbReference>
<evidence type="ECO:0000313" key="12">
    <source>
        <dbReference type="EMBL" id="VDM72127.1"/>
    </source>
</evidence>
<keyword evidence="3 9" id="KW-0862">Zinc</keyword>
<dbReference type="PROSITE" id="PS00332">
    <property type="entry name" value="SOD_CU_ZN_2"/>
    <property type="match status" value="1"/>
</dbReference>
<dbReference type="PRINTS" id="PR00068">
    <property type="entry name" value="CUZNDISMTASE"/>
</dbReference>
<dbReference type="FunFam" id="2.60.40.200:FF:000003">
    <property type="entry name" value="Superoxide dismutase [Cu-Zn], chloroplastic"/>
    <property type="match status" value="1"/>
</dbReference>
<keyword evidence="13" id="KW-1185">Reference proteome</keyword>
<sequence>MLREILLAFYLIYYSSCCAPSAPQRAALRAQATMFRAVPGAYPSVPVGFVNFRQRGNRMLVNGRVVGLTPGFHGMHVHAIGDLGNGCLNAGPHYNPNNQTHGSRTSAIRHVGDLGNIFARQNGVARFRFFIGGGRLSLTGPQSIVGRTVVVHAGQDDLGQGTANDSSTTGNSGARVACGIIVPDRTG</sequence>
<dbReference type="EMBL" id="UYYB01023848">
    <property type="protein sequence ID" value="VDM72127.1"/>
    <property type="molecule type" value="Genomic_DNA"/>
</dbReference>
<comment type="catalytic activity">
    <reaction evidence="8 9">
        <text>2 superoxide + 2 H(+) = H2O2 + O2</text>
        <dbReference type="Rhea" id="RHEA:20696"/>
        <dbReference type="ChEBI" id="CHEBI:15378"/>
        <dbReference type="ChEBI" id="CHEBI:15379"/>
        <dbReference type="ChEBI" id="CHEBI:16240"/>
        <dbReference type="ChEBI" id="CHEBI:18421"/>
        <dbReference type="EC" id="1.15.1.1"/>
    </reaction>
</comment>
<keyword evidence="10" id="KW-0732">Signal</keyword>
<evidence type="ECO:0000256" key="6">
    <source>
        <dbReference type="ARBA" id="ARBA00023008"/>
    </source>
</evidence>
<dbReference type="CDD" id="cd00305">
    <property type="entry name" value="Cu-Zn_Superoxide_Dismutase"/>
    <property type="match status" value="1"/>
</dbReference>
<dbReference type="AlphaFoldDB" id="A0A3P7J6Z7"/>
<accession>A0A3P7J6Z7</accession>
<keyword evidence="7" id="KW-1015">Disulfide bond</keyword>
<dbReference type="PANTHER" id="PTHR10003">
    <property type="entry name" value="SUPEROXIDE DISMUTASE CU-ZN -RELATED"/>
    <property type="match status" value="1"/>
</dbReference>
<dbReference type="EC" id="1.15.1.1" evidence="9"/>
<dbReference type="Gene3D" id="2.60.40.200">
    <property type="entry name" value="Superoxide dismutase, copper/zinc binding domain"/>
    <property type="match status" value="1"/>
</dbReference>
<dbReference type="GO" id="GO:0004784">
    <property type="term" value="F:superoxide dismutase activity"/>
    <property type="evidence" value="ECO:0007669"/>
    <property type="project" value="UniProtKB-EC"/>
</dbReference>
<comment type="cofactor">
    <cofactor evidence="9">
        <name>Zn(2+)</name>
        <dbReference type="ChEBI" id="CHEBI:29105"/>
    </cofactor>
    <text evidence="9">Binds 1 zinc ion per subunit.</text>
</comment>
<keyword evidence="4" id="KW-0049">Antioxidant</keyword>
<evidence type="ECO:0000259" key="11">
    <source>
        <dbReference type="Pfam" id="PF00080"/>
    </source>
</evidence>
<reference evidence="12 13" key="1">
    <citation type="submission" date="2018-11" db="EMBL/GenBank/DDBJ databases">
        <authorList>
            <consortium name="Pathogen Informatics"/>
        </authorList>
    </citation>
    <scope>NUCLEOTIDE SEQUENCE [LARGE SCALE GENOMIC DNA]</scope>
</reference>
<dbReference type="PROSITE" id="PS00087">
    <property type="entry name" value="SOD_CU_ZN_1"/>
    <property type="match status" value="1"/>
</dbReference>
<comment type="function">
    <text evidence="9">Destroys radicals which are normally produced within the cells and which are toxic to biological systems.</text>
</comment>
<dbReference type="GO" id="GO:0005507">
    <property type="term" value="F:copper ion binding"/>
    <property type="evidence" value="ECO:0007669"/>
    <property type="project" value="InterPro"/>
</dbReference>
<protein>
    <recommendedName>
        <fullName evidence="9">Superoxide dismutase [Cu-Zn]</fullName>
        <ecNumber evidence="9">1.15.1.1</ecNumber>
    </recommendedName>
</protein>
<name>A0A3P7J6Z7_STRVU</name>
<dbReference type="InterPro" id="IPR036423">
    <property type="entry name" value="SOD-like_Cu/Zn_dom_sf"/>
</dbReference>
<gene>
    <name evidence="12" type="ORF">SVUK_LOCUS7125</name>
</gene>